<organism evidence="5 6">
    <name type="scientific">[Bacillus] enclensis</name>
    <dbReference type="NCBI Taxonomy" id="1402860"/>
    <lineage>
        <taxon>Bacteria</taxon>
        <taxon>Bacillati</taxon>
        <taxon>Bacillota</taxon>
        <taxon>Bacilli</taxon>
        <taxon>Bacillales</taxon>
        <taxon>Bacillaceae</taxon>
        <taxon>Rossellomorea</taxon>
    </lineage>
</organism>
<dbReference type="SUPFAM" id="SSF55811">
    <property type="entry name" value="Nudix"/>
    <property type="match status" value="1"/>
</dbReference>
<dbReference type="OrthoDB" id="9786141at2"/>
<dbReference type="PANTHER" id="PTHR43046">
    <property type="entry name" value="GDP-MANNOSE MANNOSYL HYDROLASE"/>
    <property type="match status" value="1"/>
</dbReference>
<sequence length="160" mass="17946">MKRGKVWLAVAGLVIDKEGNWLVVKKRYGGLKGMWSLPAGFVNEGETVDEAVIREVKEETGLTTTVNGIIGVRTGVIGNEISDNMIIFHLNHIETDQIEIEKNELFDVQWKSPNALMVDGKTSVMIHEMLKQGDLLQRHQAIEGLDPGEQFGYTSYKLFM</sequence>
<evidence type="ECO:0000313" key="5">
    <source>
        <dbReference type="EMBL" id="SCC30219.1"/>
    </source>
</evidence>
<dbReference type="Gene3D" id="3.90.79.10">
    <property type="entry name" value="Nucleoside Triphosphate Pyrophosphohydrolase"/>
    <property type="match status" value="1"/>
</dbReference>
<dbReference type="PROSITE" id="PS00893">
    <property type="entry name" value="NUDIX_BOX"/>
    <property type="match status" value="1"/>
</dbReference>
<accession>A0A0V8HA77</accession>
<feature type="domain" description="Nudix hydrolase" evidence="4">
    <location>
        <begin position="5"/>
        <end position="137"/>
    </location>
</feature>
<reference evidence="6" key="1">
    <citation type="submission" date="2016-08" db="EMBL/GenBank/DDBJ databases">
        <authorList>
            <person name="Varghese N."/>
            <person name="Submissions Spin"/>
        </authorList>
    </citation>
    <scope>NUCLEOTIDE SEQUENCE [LARGE SCALE GENOMIC DNA]</scope>
    <source>
        <strain evidence="6">SGD-1123</strain>
    </source>
</reference>
<dbReference type="PRINTS" id="PR00502">
    <property type="entry name" value="NUDIXFAMILY"/>
</dbReference>
<dbReference type="Pfam" id="PF00293">
    <property type="entry name" value="NUDIX"/>
    <property type="match status" value="1"/>
</dbReference>
<dbReference type="InterPro" id="IPR020084">
    <property type="entry name" value="NUDIX_hydrolase_CS"/>
</dbReference>
<dbReference type="RefSeq" id="WP_058299698.1">
    <property type="nucleotide sequence ID" value="NZ_FMAU01000006.1"/>
</dbReference>
<evidence type="ECO:0000256" key="2">
    <source>
        <dbReference type="ARBA" id="ARBA00022801"/>
    </source>
</evidence>
<dbReference type="PROSITE" id="PS51462">
    <property type="entry name" value="NUDIX"/>
    <property type="match status" value="1"/>
</dbReference>
<comment type="similarity">
    <text evidence="3">Belongs to the Nudix hydrolase family.</text>
</comment>
<dbReference type="Proteomes" id="UP000181997">
    <property type="component" value="Unassembled WGS sequence"/>
</dbReference>
<evidence type="ECO:0000256" key="3">
    <source>
        <dbReference type="RuleBase" id="RU003476"/>
    </source>
</evidence>
<dbReference type="AlphaFoldDB" id="A0A0V8HA77"/>
<dbReference type="InterPro" id="IPR020476">
    <property type="entry name" value="Nudix_hydrolase"/>
</dbReference>
<keyword evidence="2 3" id="KW-0378">Hydrolase</keyword>
<name>A0A0V8HA77_9BACI</name>
<dbReference type="GO" id="GO:0016787">
    <property type="term" value="F:hydrolase activity"/>
    <property type="evidence" value="ECO:0007669"/>
    <property type="project" value="UniProtKB-KW"/>
</dbReference>
<dbReference type="InterPro" id="IPR000086">
    <property type="entry name" value="NUDIX_hydrolase_dom"/>
</dbReference>
<evidence type="ECO:0000256" key="1">
    <source>
        <dbReference type="ARBA" id="ARBA00001946"/>
    </source>
</evidence>
<gene>
    <name evidence="5" type="ORF">GA0061094_3821</name>
</gene>
<evidence type="ECO:0000259" key="4">
    <source>
        <dbReference type="PROSITE" id="PS51462"/>
    </source>
</evidence>
<dbReference type="InterPro" id="IPR015797">
    <property type="entry name" value="NUDIX_hydrolase-like_dom_sf"/>
</dbReference>
<dbReference type="EMBL" id="FMAU01000006">
    <property type="protein sequence ID" value="SCC30219.1"/>
    <property type="molecule type" value="Genomic_DNA"/>
</dbReference>
<comment type="cofactor">
    <cofactor evidence="1">
        <name>Mg(2+)</name>
        <dbReference type="ChEBI" id="CHEBI:18420"/>
    </cofactor>
</comment>
<keyword evidence="6" id="KW-1185">Reference proteome</keyword>
<evidence type="ECO:0000313" key="6">
    <source>
        <dbReference type="Proteomes" id="UP000181997"/>
    </source>
</evidence>
<dbReference type="PANTHER" id="PTHR43046:SF14">
    <property type="entry name" value="MUTT_NUDIX FAMILY PROTEIN"/>
    <property type="match status" value="1"/>
</dbReference>
<proteinExistence type="inferred from homology"/>
<protein>
    <submittedName>
        <fullName evidence="5">NUDIX domain-containing protein</fullName>
    </submittedName>
</protein>